<feature type="transmembrane region" description="Helical" evidence="1">
    <location>
        <begin position="26"/>
        <end position="47"/>
    </location>
</feature>
<name>A0A1D7TJN3_9BACT</name>
<gene>
    <name evidence="2" type="ORF">SHALO_1427</name>
</gene>
<keyword evidence="3" id="KW-1185">Reference proteome</keyword>
<protein>
    <submittedName>
        <fullName evidence="2">Uncharacterized protein</fullName>
    </submittedName>
</protein>
<reference evidence="3" key="1">
    <citation type="submission" date="2016-08" db="EMBL/GenBank/DDBJ databases">
        <title>Complete genome sequence of the organohalide-respiring Epsilonproteobacterium Sulfurospirillum halorespirans.</title>
        <authorList>
            <person name="Goris T."/>
            <person name="Zimmermann J."/>
            <person name="Schenz B."/>
            <person name="Lemos M."/>
            <person name="Hackermueller J."/>
            <person name="Diekert G."/>
        </authorList>
    </citation>
    <scope>NUCLEOTIDE SEQUENCE [LARGE SCALE GENOMIC DNA]</scope>
    <source>
        <strain>DSM 13726</strain>
        <strain evidence="3">PCE-M2</strain>
    </source>
</reference>
<keyword evidence="1" id="KW-0812">Transmembrane</keyword>
<keyword evidence="1" id="KW-0472">Membrane</keyword>
<proteinExistence type="predicted"/>
<dbReference type="PATRIC" id="fig|1193502.14.peg.1447"/>
<dbReference type="RefSeq" id="WP_069477990.1">
    <property type="nucleotide sequence ID" value="NZ_CP017111.1"/>
</dbReference>
<dbReference type="EMBL" id="CP017111">
    <property type="protein sequence ID" value="AOO65203.1"/>
    <property type="molecule type" value="Genomic_DNA"/>
</dbReference>
<accession>A0A1D7TJN3</accession>
<organism evidence="2 3">
    <name type="scientific">Sulfurospirillum halorespirans DSM 13726</name>
    <dbReference type="NCBI Taxonomy" id="1193502"/>
    <lineage>
        <taxon>Bacteria</taxon>
        <taxon>Pseudomonadati</taxon>
        <taxon>Campylobacterota</taxon>
        <taxon>Epsilonproteobacteria</taxon>
        <taxon>Campylobacterales</taxon>
        <taxon>Sulfurospirillaceae</taxon>
        <taxon>Sulfurospirillum</taxon>
    </lineage>
</organism>
<evidence type="ECO:0000313" key="3">
    <source>
        <dbReference type="Proteomes" id="UP000094609"/>
    </source>
</evidence>
<feature type="transmembrane region" description="Helical" evidence="1">
    <location>
        <begin position="73"/>
        <end position="98"/>
    </location>
</feature>
<dbReference type="KEGG" id="shal:SHALO_1427"/>
<keyword evidence="1" id="KW-1133">Transmembrane helix</keyword>
<sequence>MKEKLQKIARHPATKKALMDMKPKKTLWGIVGVILFFIAPEIIAYFYSNDIVNFAQNGLAMHPTTLESYNYELLIYLFENGVSWFNLGFGVVLLVWLFF</sequence>
<evidence type="ECO:0000313" key="2">
    <source>
        <dbReference type="EMBL" id="AOO65203.1"/>
    </source>
</evidence>
<evidence type="ECO:0000256" key="1">
    <source>
        <dbReference type="SAM" id="Phobius"/>
    </source>
</evidence>
<dbReference type="Proteomes" id="UP000094609">
    <property type="component" value="Chromosome"/>
</dbReference>
<dbReference type="AlphaFoldDB" id="A0A1D7TJN3"/>